<feature type="transmembrane region" description="Helical" evidence="1">
    <location>
        <begin position="45"/>
        <end position="67"/>
    </location>
</feature>
<name>A0A939H6A3_9CLOT</name>
<dbReference type="GO" id="GO:0015234">
    <property type="term" value="F:thiamine transmembrane transporter activity"/>
    <property type="evidence" value="ECO:0007669"/>
    <property type="project" value="InterPro"/>
</dbReference>
<dbReference type="GO" id="GO:0005886">
    <property type="term" value="C:plasma membrane"/>
    <property type="evidence" value="ECO:0007669"/>
    <property type="project" value="InterPro"/>
</dbReference>
<dbReference type="Proteomes" id="UP000664218">
    <property type="component" value="Unassembled WGS sequence"/>
</dbReference>
<feature type="transmembrane region" description="Helical" evidence="1">
    <location>
        <begin position="20"/>
        <end position="38"/>
    </location>
</feature>
<accession>A0A939H6A3</accession>
<dbReference type="InterPro" id="IPR012651">
    <property type="entry name" value="Thia_Transptr_ThiT"/>
</dbReference>
<keyword evidence="3" id="KW-1185">Reference proteome</keyword>
<dbReference type="Gene3D" id="1.10.1760.20">
    <property type="match status" value="1"/>
</dbReference>
<protein>
    <submittedName>
        <fullName evidence="2">Energy-coupled thiamine transporter ThiT</fullName>
    </submittedName>
</protein>
<proteinExistence type="predicted"/>
<keyword evidence="1" id="KW-0812">Transmembrane</keyword>
<organism evidence="2 3">
    <name type="scientific">Proteiniclasticum aestuarii</name>
    <dbReference type="NCBI Taxonomy" id="2817862"/>
    <lineage>
        <taxon>Bacteria</taxon>
        <taxon>Bacillati</taxon>
        <taxon>Bacillota</taxon>
        <taxon>Clostridia</taxon>
        <taxon>Eubacteriales</taxon>
        <taxon>Clostridiaceae</taxon>
        <taxon>Proteiniclasticum</taxon>
    </lineage>
</organism>
<evidence type="ECO:0000313" key="2">
    <source>
        <dbReference type="EMBL" id="MBO1264984.1"/>
    </source>
</evidence>
<reference evidence="2" key="1">
    <citation type="submission" date="2021-03" db="EMBL/GenBank/DDBJ databases">
        <title>Proteiniclasticum marinus sp. nov., isolated from tidal flat sediment.</title>
        <authorList>
            <person name="Namirimu T."/>
            <person name="Yang J.-A."/>
            <person name="Yang S.-H."/>
            <person name="Kim Y.-J."/>
            <person name="Kwon K.K."/>
        </authorList>
    </citation>
    <scope>NUCLEOTIDE SEQUENCE</scope>
    <source>
        <strain evidence="2">SCR006</strain>
    </source>
</reference>
<keyword evidence="1" id="KW-1133">Transmembrane helix</keyword>
<dbReference type="RefSeq" id="WP_207599503.1">
    <property type="nucleotide sequence ID" value="NZ_JAFNJU010000005.1"/>
</dbReference>
<dbReference type="EMBL" id="JAFNJU010000005">
    <property type="protein sequence ID" value="MBO1264984.1"/>
    <property type="molecule type" value="Genomic_DNA"/>
</dbReference>
<feature type="transmembrane region" description="Helical" evidence="1">
    <location>
        <begin position="148"/>
        <end position="166"/>
    </location>
</feature>
<dbReference type="AlphaFoldDB" id="A0A939H6A3"/>
<dbReference type="NCBIfam" id="TIGR02357">
    <property type="entry name" value="ECF_ThiT_YuaJ"/>
    <property type="match status" value="1"/>
</dbReference>
<gene>
    <name evidence="2" type="primary">thiT</name>
    <name evidence="2" type="ORF">J3A84_08085</name>
</gene>
<evidence type="ECO:0000256" key="1">
    <source>
        <dbReference type="SAM" id="Phobius"/>
    </source>
</evidence>
<comment type="caution">
    <text evidence="2">The sequence shown here is derived from an EMBL/GenBank/DDBJ whole genome shotgun (WGS) entry which is preliminary data.</text>
</comment>
<feature type="transmembrane region" description="Helical" evidence="1">
    <location>
        <begin position="186"/>
        <end position="204"/>
    </location>
</feature>
<keyword evidence="1" id="KW-0472">Membrane</keyword>
<evidence type="ECO:0000313" key="3">
    <source>
        <dbReference type="Proteomes" id="UP000664218"/>
    </source>
</evidence>
<sequence>MTLFLSSAKEALNTLIAEPASLAALVIVLLMIIFILVVKKVKLTPLLMAQISISVAICAVLNAFPMFRMPQGGSVTLASTLPIIIMAYAYGPEVGMLTGFLFGVVNLFLGPYIIHPLQTLLDYPLPFMLVGASGYFRNRYLGSIIGQALRLFMHILSGVIFFSSYAPVGQQEGLGLWIYSTGYNGSFVAVELLILLVILAVIPWERFMKVLKNTQPRLSMKSTTDHQ</sequence>
<dbReference type="Pfam" id="PF09515">
    <property type="entry name" value="Thia_YuaJ"/>
    <property type="match status" value="1"/>
</dbReference>